<feature type="compositionally biased region" description="Polar residues" evidence="9">
    <location>
        <begin position="292"/>
        <end position="328"/>
    </location>
</feature>
<dbReference type="EC" id="3.6.1.74" evidence="8"/>
<sequence length="903" mass="98779">MDLAGMLNNGPEPDRKAPSRTPPGASQSLSRHTSGLTPLQTTSQGQTSIQYQYPSQNSQSPAVQQPPGSQYQSYGPYCATTPSGRPPGQPYQYPQASPSQQAWNSQPTALSAAQGTTYSHSPTPPSQHGHTPQSLRQSPLSTILHGPSQQQQQQQTSYQYQHSQPSTPLGPPPLQYSRTSTHGYQEQQQSPYHQRQSSITSNGLTTGSPAAHLASIGNILDSPGVVLRQSPHVRSTSEYLTQVGRDRSLSVSPKTKVIPRRLSQSSRQSSQAENYGSARSSLQHQPSLSSLTEAQNHVTPHAHPTQSSVAYQESSSAPPRPSEVTQRSLAPAQTPYPATGPSALDHPGSLSQTNAIQPQLPPTIQHQSQRLGMNHLLTPASSITAEEAPLADIAITKMRKTQEPSIFMKPSPKPKRPAVAAPPPSQPPAEQSGEDRSGAAESIAVLEKGLQQGPLAAPVNGNIMKEPSGPASSEVKPSNKRPASEAAAEPPAKRGKARKYAERPAWASLHPKNPAYKAEENGLNGTSAVRAPPRQQHNQQQHRPPAQTNGSGPGRPQQRPSQPQANGTPTSSQGYLPPGANPDRPWSDAVPLDRDLLRTRHCLDLSKWEKSIRWTAPMPEMLKQVMDWLYMQLNNLQDIPDDPNEVEIEIEAKIGQIVDAKSGQRVMWPITSPTILNQGWATKDNIKFESQMEGNEHKAMNGFLNSALQESKLQEKNGRVAMDYSHPKTRDSFLPLSDAGYNALPASFRRRANKGDLRLRTTTNTTTGEVEARIVKTKISDLHIYNPAGDYDCRISLNLEANMNHSHFAPFDDLSDEWAPGDKISPPRMKDRMSYKHLVYQIDLTMVTVSKALPPKFELELEVQGQVLREQLRRMIQGGENAFADVVNGFLDNATYLMRQKVA</sequence>
<evidence type="ECO:0000256" key="9">
    <source>
        <dbReference type="SAM" id="MobiDB-lite"/>
    </source>
</evidence>
<dbReference type="PANTHER" id="PTHR28118:SF1">
    <property type="entry name" value="POLYNUCLEOTIDE 5'-TRIPHOSPHATASE CTL1-RELATED"/>
    <property type="match status" value="1"/>
</dbReference>
<feature type="compositionally biased region" description="Polar residues" evidence="9">
    <location>
        <begin position="176"/>
        <end position="206"/>
    </location>
</feature>
<keyword evidence="4 8" id="KW-0507">mRNA processing</keyword>
<evidence type="ECO:0000256" key="6">
    <source>
        <dbReference type="ARBA" id="ARBA00023242"/>
    </source>
</evidence>
<evidence type="ECO:0000256" key="7">
    <source>
        <dbReference type="ARBA" id="ARBA00047740"/>
    </source>
</evidence>
<feature type="compositionally biased region" description="Low complexity" evidence="9">
    <location>
        <begin position="48"/>
        <end position="61"/>
    </location>
</feature>
<feature type="compositionally biased region" description="Polar residues" evidence="9">
    <location>
        <begin position="24"/>
        <end position="47"/>
    </location>
</feature>
<evidence type="ECO:0000259" key="10">
    <source>
        <dbReference type="Pfam" id="PF02940"/>
    </source>
</evidence>
<comment type="subunit">
    <text evidence="8">Heterodimer. The mRNA-capping enzyme is composed of two separate chains alpha and beta, respectively a mRNA guanylyltransferase and an mRNA 5'-triphosphate monophosphatase.</text>
</comment>
<feature type="region of interest" description="Disordered" evidence="9">
    <location>
        <begin position="234"/>
        <end position="356"/>
    </location>
</feature>
<feature type="compositionally biased region" description="Low complexity" evidence="9">
    <location>
        <begin position="147"/>
        <end position="167"/>
    </location>
</feature>
<comment type="catalytic activity">
    <reaction evidence="7">
        <text>a 5'-end triphospho-ribonucleoside in mRNA + H2O = a 5'-end diphospho-ribonucleoside in mRNA + phosphate + H(+)</text>
        <dbReference type="Rhea" id="RHEA:67004"/>
        <dbReference type="Rhea" id="RHEA-COMP:17164"/>
        <dbReference type="Rhea" id="RHEA-COMP:17165"/>
        <dbReference type="ChEBI" id="CHEBI:15377"/>
        <dbReference type="ChEBI" id="CHEBI:15378"/>
        <dbReference type="ChEBI" id="CHEBI:43474"/>
        <dbReference type="ChEBI" id="CHEBI:167616"/>
        <dbReference type="ChEBI" id="CHEBI:167618"/>
        <dbReference type="EC" id="3.6.1.74"/>
    </reaction>
    <physiologicalReaction direction="left-to-right" evidence="7">
        <dbReference type="Rhea" id="RHEA:67005"/>
    </physiologicalReaction>
</comment>
<dbReference type="InterPro" id="IPR033469">
    <property type="entry name" value="CYTH-like_dom_sf"/>
</dbReference>
<feature type="compositionally biased region" description="Polar residues" evidence="9">
    <location>
        <begin position="62"/>
        <end position="73"/>
    </location>
</feature>
<comment type="similarity">
    <text evidence="3 8">Belongs to the fungal TPase family.</text>
</comment>
<evidence type="ECO:0000256" key="4">
    <source>
        <dbReference type="ARBA" id="ARBA00022664"/>
    </source>
</evidence>
<proteinExistence type="inferred from homology"/>
<evidence type="ECO:0000313" key="11">
    <source>
        <dbReference type="EMBL" id="KAK5692905.1"/>
    </source>
</evidence>
<gene>
    <name evidence="11" type="ORF">LTR97_010381</name>
</gene>
<dbReference type="GO" id="GO:0006370">
    <property type="term" value="P:7-methylguanosine mRNA capping"/>
    <property type="evidence" value="ECO:0007669"/>
    <property type="project" value="UniProtKB-UniRule"/>
</dbReference>
<feature type="domain" description="mRNA triphosphatase Cet1-like" evidence="10">
    <location>
        <begin position="619"/>
        <end position="863"/>
    </location>
</feature>
<feature type="compositionally biased region" description="Low complexity" evidence="9">
    <location>
        <begin position="554"/>
        <end position="564"/>
    </location>
</feature>
<comment type="caution">
    <text evidence="11">The sequence shown here is derived from an EMBL/GenBank/DDBJ whole genome shotgun (WGS) entry which is preliminary data.</text>
</comment>
<dbReference type="AlphaFoldDB" id="A0AAN7VTZ6"/>
<feature type="compositionally biased region" description="Low complexity" evidence="9">
    <location>
        <begin position="260"/>
        <end position="271"/>
    </location>
</feature>
<dbReference type="PANTHER" id="PTHR28118">
    <property type="entry name" value="POLYNUCLEOTIDE 5'-TRIPHOSPHATASE-RELATED"/>
    <property type="match status" value="1"/>
</dbReference>
<protein>
    <recommendedName>
        <fullName evidence="8">mRNA-capping enzyme subunit beta</fullName>
        <ecNumber evidence="8">3.6.1.74</ecNumber>
    </recommendedName>
    <alternativeName>
        <fullName evidence="8">mRNA 5'-phosphatase</fullName>
    </alternativeName>
    <alternativeName>
        <fullName evidence="8">mRNA 5'-triphosphate monophosphatase</fullName>
    </alternativeName>
</protein>
<feature type="compositionally biased region" description="Polar residues" evidence="9">
    <location>
        <begin position="103"/>
        <end position="141"/>
    </location>
</feature>
<dbReference type="Pfam" id="PF02940">
    <property type="entry name" value="mRNA_triPase"/>
    <property type="match status" value="1"/>
</dbReference>
<evidence type="ECO:0000313" key="12">
    <source>
        <dbReference type="Proteomes" id="UP001310594"/>
    </source>
</evidence>
<evidence type="ECO:0000256" key="2">
    <source>
        <dbReference type="ARBA" id="ARBA00004123"/>
    </source>
</evidence>
<dbReference type="GO" id="GO:0004651">
    <property type="term" value="F:polynucleotide 5'-phosphatase activity"/>
    <property type="evidence" value="ECO:0007669"/>
    <property type="project" value="UniProtKB-UniRule"/>
</dbReference>
<accession>A0AAN7VTZ6</accession>
<evidence type="ECO:0000256" key="3">
    <source>
        <dbReference type="ARBA" id="ARBA00006345"/>
    </source>
</evidence>
<dbReference type="GO" id="GO:0031533">
    <property type="term" value="C:mRNA capping enzyme complex"/>
    <property type="evidence" value="ECO:0007669"/>
    <property type="project" value="UniProtKB-UniRule"/>
</dbReference>
<feature type="compositionally biased region" description="Low complexity" evidence="9">
    <location>
        <begin position="280"/>
        <end position="291"/>
    </location>
</feature>
<organism evidence="11 12">
    <name type="scientific">Elasticomyces elasticus</name>
    <dbReference type="NCBI Taxonomy" id="574655"/>
    <lineage>
        <taxon>Eukaryota</taxon>
        <taxon>Fungi</taxon>
        <taxon>Dikarya</taxon>
        <taxon>Ascomycota</taxon>
        <taxon>Pezizomycotina</taxon>
        <taxon>Dothideomycetes</taxon>
        <taxon>Dothideomycetidae</taxon>
        <taxon>Mycosphaerellales</taxon>
        <taxon>Teratosphaeriaceae</taxon>
        <taxon>Elasticomyces</taxon>
    </lineage>
</organism>
<evidence type="ECO:0000256" key="1">
    <source>
        <dbReference type="ARBA" id="ARBA00001946"/>
    </source>
</evidence>
<dbReference type="CDD" id="cd07470">
    <property type="entry name" value="CYTH-like_mRNA_RTPase"/>
    <property type="match status" value="1"/>
</dbReference>
<feature type="region of interest" description="Disordered" evidence="9">
    <location>
        <begin position="1"/>
        <end position="206"/>
    </location>
</feature>
<dbReference type="InterPro" id="IPR037009">
    <property type="entry name" value="mRNA_triPase_Cet1_sf"/>
</dbReference>
<feature type="compositionally biased region" description="Polar residues" evidence="9">
    <location>
        <begin position="565"/>
        <end position="574"/>
    </location>
</feature>
<dbReference type="SUPFAM" id="SSF55154">
    <property type="entry name" value="CYTH-like phosphatases"/>
    <property type="match status" value="1"/>
</dbReference>
<feature type="compositionally biased region" description="Low complexity" evidence="9">
    <location>
        <begin position="90"/>
        <end position="102"/>
    </location>
</feature>
<keyword evidence="5 8" id="KW-0378">Hydrolase</keyword>
<feature type="compositionally biased region" description="Low complexity" evidence="9">
    <location>
        <begin position="530"/>
        <end position="547"/>
    </location>
</feature>
<feature type="region of interest" description="Disordered" evidence="9">
    <location>
        <begin position="402"/>
        <end position="589"/>
    </location>
</feature>
<evidence type="ECO:0000256" key="5">
    <source>
        <dbReference type="ARBA" id="ARBA00022801"/>
    </source>
</evidence>
<name>A0AAN7VTZ6_9PEZI</name>
<evidence type="ECO:0000256" key="8">
    <source>
        <dbReference type="RuleBase" id="RU367053"/>
    </source>
</evidence>
<keyword evidence="6 8" id="KW-0539">Nucleus</keyword>
<dbReference type="EMBL" id="JAVRQU010000018">
    <property type="protein sequence ID" value="KAK5692905.1"/>
    <property type="molecule type" value="Genomic_DNA"/>
</dbReference>
<keyword evidence="8" id="KW-0506">mRNA capping</keyword>
<dbReference type="Proteomes" id="UP001310594">
    <property type="component" value="Unassembled WGS sequence"/>
</dbReference>
<reference evidence="11" key="1">
    <citation type="submission" date="2023-08" db="EMBL/GenBank/DDBJ databases">
        <title>Black Yeasts Isolated from many extreme environments.</title>
        <authorList>
            <person name="Coleine C."/>
            <person name="Stajich J.E."/>
            <person name="Selbmann L."/>
        </authorList>
    </citation>
    <scope>NUCLEOTIDE SEQUENCE</scope>
    <source>
        <strain evidence="11">CCFEE 5810</strain>
    </source>
</reference>
<dbReference type="GO" id="GO:0140818">
    <property type="term" value="F:mRNA 5'-triphosphate monophosphatase activity"/>
    <property type="evidence" value="ECO:0007669"/>
    <property type="project" value="UniProtKB-EC"/>
</dbReference>
<comment type="function">
    <text evidence="8">First step of mRNA capping. Converts the 5'-triphosphate end of a nascent mRNA chain into a diphosphate end.</text>
</comment>
<dbReference type="InterPro" id="IPR004206">
    <property type="entry name" value="mRNA_triPase_Cet1"/>
</dbReference>
<comment type="cofactor">
    <cofactor evidence="1 8">
        <name>Mg(2+)</name>
        <dbReference type="ChEBI" id="CHEBI:18420"/>
    </cofactor>
</comment>
<dbReference type="InterPro" id="IPR040343">
    <property type="entry name" value="Cet1/Ctl1"/>
</dbReference>
<comment type="subcellular location">
    <subcellularLocation>
        <location evidence="2 8">Nucleus</location>
    </subcellularLocation>
</comment>
<dbReference type="Gene3D" id="3.20.100.10">
    <property type="entry name" value="mRNA triphosphatase Cet1-like"/>
    <property type="match status" value="1"/>
</dbReference>